<evidence type="ECO:0000259" key="18">
    <source>
        <dbReference type="PROSITE" id="PS50142"/>
    </source>
</evidence>
<sequence length="240" mass="26724">MGDTLTAKRKGELLELSARLGVEFKDLTLLHKALIHSSYANEAKEKNIVHNERLEFLGDAVLELASSTYLYMQFPQMPEGQLTKTRASIVCSTSLAELARTLHLGDYLLLGHGEEMSGGRDRQTNLEDVFEAVIGAIYLDQGWEVAKDYVTRQLMPLFKQVEQGGILKDYKTILQEVVYQEAQQTVSYELVSTSGPDHDKTFTFHVKITGKVMGTGTGRSKKEAEQKAAKEALAKIAPTR</sequence>
<evidence type="ECO:0000256" key="4">
    <source>
        <dbReference type="ARBA" id="ARBA00011738"/>
    </source>
</evidence>
<dbReference type="PANTHER" id="PTHR11207">
    <property type="entry name" value="RIBONUCLEASE III"/>
    <property type="match status" value="1"/>
</dbReference>
<evidence type="ECO:0000256" key="6">
    <source>
        <dbReference type="ARBA" id="ARBA00022552"/>
    </source>
</evidence>
<evidence type="ECO:0000256" key="5">
    <source>
        <dbReference type="ARBA" id="ARBA00022490"/>
    </source>
</evidence>
<dbReference type="CDD" id="cd10845">
    <property type="entry name" value="DSRM_RNAse_III_family"/>
    <property type="match status" value="1"/>
</dbReference>
<dbReference type="Proteomes" id="UP000772151">
    <property type="component" value="Unassembled WGS sequence"/>
</dbReference>
<dbReference type="GO" id="GO:0003725">
    <property type="term" value="F:double-stranded RNA binding"/>
    <property type="evidence" value="ECO:0007669"/>
    <property type="project" value="TreeGrafter"/>
</dbReference>
<dbReference type="PROSITE" id="PS00517">
    <property type="entry name" value="RNASE_3_1"/>
    <property type="match status" value="1"/>
</dbReference>
<dbReference type="Gene3D" id="1.10.1520.10">
    <property type="entry name" value="Ribonuclease III domain"/>
    <property type="match status" value="1"/>
</dbReference>
<dbReference type="NCBIfam" id="TIGR02191">
    <property type="entry name" value="RNaseIII"/>
    <property type="match status" value="1"/>
</dbReference>
<evidence type="ECO:0000256" key="16">
    <source>
        <dbReference type="SAM" id="MobiDB-lite"/>
    </source>
</evidence>
<dbReference type="EMBL" id="FNQG01000005">
    <property type="protein sequence ID" value="SDZ95525.1"/>
    <property type="molecule type" value="Genomic_DNA"/>
</dbReference>
<evidence type="ECO:0000256" key="14">
    <source>
        <dbReference type="ARBA" id="ARBA00022884"/>
    </source>
</evidence>
<evidence type="ECO:0000256" key="9">
    <source>
        <dbReference type="ARBA" id="ARBA00022722"/>
    </source>
</evidence>
<dbReference type="GO" id="GO:0004525">
    <property type="term" value="F:ribonuclease III activity"/>
    <property type="evidence" value="ECO:0007669"/>
    <property type="project" value="UniProtKB-UniRule"/>
</dbReference>
<dbReference type="FunFam" id="1.10.1520.10:FF:000001">
    <property type="entry name" value="Ribonuclease 3"/>
    <property type="match status" value="1"/>
</dbReference>
<keyword evidence="11 15" id="KW-0255">Endonuclease</keyword>
<reference evidence="21" key="3">
    <citation type="submission" date="2016-11" db="EMBL/GenBank/DDBJ databases">
        <authorList>
            <person name="Jaros S."/>
            <person name="Januszkiewicz K."/>
            <person name="Wedrychowicz H."/>
        </authorList>
    </citation>
    <scope>NUCLEOTIDE SEQUENCE [LARGE SCALE GENOMIC DNA]</scope>
    <source>
        <strain evidence="21">C3</strain>
    </source>
</reference>
<dbReference type="GO" id="GO:0006364">
    <property type="term" value="P:rRNA processing"/>
    <property type="evidence" value="ECO:0007669"/>
    <property type="project" value="UniProtKB-UniRule"/>
</dbReference>
<evidence type="ECO:0000256" key="2">
    <source>
        <dbReference type="ARBA" id="ARBA00004496"/>
    </source>
</evidence>
<comment type="catalytic activity">
    <reaction evidence="1 15">
        <text>Endonucleolytic cleavage to 5'-phosphomonoester.</text>
        <dbReference type="EC" id="3.1.26.3"/>
    </reaction>
</comment>
<dbReference type="GO" id="GO:0046872">
    <property type="term" value="F:metal ion binding"/>
    <property type="evidence" value="ECO:0007669"/>
    <property type="project" value="UniProtKB-KW"/>
</dbReference>
<feature type="domain" description="RNase III" evidence="18">
    <location>
        <begin position="13"/>
        <end position="142"/>
    </location>
</feature>
<evidence type="ECO:0000256" key="7">
    <source>
        <dbReference type="ARBA" id="ARBA00022664"/>
    </source>
</evidence>
<dbReference type="CDD" id="cd00593">
    <property type="entry name" value="RIBOc"/>
    <property type="match status" value="1"/>
</dbReference>
<keyword evidence="8 15" id="KW-0819">tRNA processing</keyword>
<feature type="binding site" evidence="15">
    <location>
        <position position="131"/>
    </location>
    <ligand>
        <name>Mg(2+)</name>
        <dbReference type="ChEBI" id="CHEBI:18420"/>
    </ligand>
</feature>
<keyword evidence="14 15" id="KW-0694">RNA-binding</keyword>
<reference evidence="20 23" key="1">
    <citation type="submission" date="2016-10" db="EMBL/GenBank/DDBJ databases">
        <authorList>
            <person name="de Groot N.N."/>
        </authorList>
    </citation>
    <scope>NUCLEOTIDE SEQUENCE [LARGE SCALE GENOMIC DNA]</scope>
    <source>
        <strain evidence="20 23">DSM 2872</strain>
    </source>
</reference>
<feature type="compositionally biased region" description="Basic and acidic residues" evidence="16">
    <location>
        <begin position="220"/>
        <end position="233"/>
    </location>
</feature>
<name>A0A1K1PWE6_SELRU</name>
<organism evidence="21 22">
    <name type="scientific">Selenomonas ruminantium</name>
    <dbReference type="NCBI Taxonomy" id="971"/>
    <lineage>
        <taxon>Bacteria</taxon>
        <taxon>Bacillati</taxon>
        <taxon>Bacillota</taxon>
        <taxon>Negativicutes</taxon>
        <taxon>Selenomonadales</taxon>
        <taxon>Selenomonadaceae</taxon>
        <taxon>Selenomonas</taxon>
    </lineage>
</organism>
<proteinExistence type="inferred from homology"/>
<evidence type="ECO:0000313" key="20">
    <source>
        <dbReference type="EMBL" id="SDZ95525.1"/>
    </source>
</evidence>
<dbReference type="HAMAP" id="MF_00104">
    <property type="entry name" value="RNase_III"/>
    <property type="match status" value="1"/>
</dbReference>
<dbReference type="SUPFAM" id="SSF69065">
    <property type="entry name" value="RNase III domain-like"/>
    <property type="match status" value="1"/>
</dbReference>
<evidence type="ECO:0000256" key="11">
    <source>
        <dbReference type="ARBA" id="ARBA00022759"/>
    </source>
</evidence>
<evidence type="ECO:0000256" key="8">
    <source>
        <dbReference type="ARBA" id="ARBA00022694"/>
    </source>
</evidence>
<dbReference type="InterPro" id="IPR014720">
    <property type="entry name" value="dsRBD_dom"/>
</dbReference>
<dbReference type="Pfam" id="PF00035">
    <property type="entry name" value="dsrm"/>
    <property type="match status" value="1"/>
</dbReference>
<feature type="binding site" evidence="15">
    <location>
        <position position="128"/>
    </location>
    <ligand>
        <name>Mg(2+)</name>
        <dbReference type="ChEBI" id="CHEBI:18420"/>
    </ligand>
</feature>
<evidence type="ECO:0000256" key="10">
    <source>
        <dbReference type="ARBA" id="ARBA00022723"/>
    </source>
</evidence>
<evidence type="ECO:0000259" key="17">
    <source>
        <dbReference type="PROSITE" id="PS50137"/>
    </source>
</evidence>
<dbReference type="InterPro" id="IPR000999">
    <property type="entry name" value="RNase_III_dom"/>
</dbReference>
<dbReference type="EMBL" id="SVCA01000010">
    <property type="protein sequence ID" value="MBE6085943.1"/>
    <property type="molecule type" value="Genomic_DNA"/>
</dbReference>
<comment type="subunit">
    <text evidence="4 15">Homodimer.</text>
</comment>
<gene>
    <name evidence="15" type="primary">rnc</name>
    <name evidence="19" type="ORF">E7203_10910</name>
    <name evidence="21" type="ORF">SAMN02910323_2251</name>
    <name evidence="20" type="ORF">SAMN05660648_01356</name>
</gene>
<evidence type="ECO:0000256" key="15">
    <source>
        <dbReference type="HAMAP-Rule" id="MF_00104"/>
    </source>
</evidence>
<keyword evidence="6 15" id="KW-0698">rRNA processing</keyword>
<keyword evidence="13 15" id="KW-0460">Magnesium</keyword>
<comment type="subcellular location">
    <subcellularLocation>
        <location evidence="2 15">Cytoplasm</location>
    </subcellularLocation>
</comment>
<dbReference type="EC" id="3.1.26.3" evidence="15"/>
<reference evidence="19" key="4">
    <citation type="submission" date="2019-04" db="EMBL/GenBank/DDBJ databases">
        <title>Evolution of Biomass-Degrading Anaerobic Consortia Revealed by Metagenomics.</title>
        <authorList>
            <person name="Peng X."/>
        </authorList>
    </citation>
    <scope>NUCLEOTIDE SEQUENCE</scope>
    <source>
        <strain evidence="19">SIG242</strain>
    </source>
</reference>
<dbReference type="InterPro" id="IPR036389">
    <property type="entry name" value="RNase_III_sf"/>
</dbReference>
<feature type="active site" evidence="15">
    <location>
        <position position="59"/>
    </location>
</feature>
<keyword evidence="22" id="KW-1185">Reference proteome</keyword>
<evidence type="ECO:0000256" key="3">
    <source>
        <dbReference type="ARBA" id="ARBA00010183"/>
    </source>
</evidence>
<dbReference type="Gene3D" id="3.30.160.20">
    <property type="match status" value="1"/>
</dbReference>
<dbReference type="GO" id="GO:0019843">
    <property type="term" value="F:rRNA binding"/>
    <property type="evidence" value="ECO:0007669"/>
    <property type="project" value="UniProtKB-KW"/>
</dbReference>
<accession>A0A1K1PWE6</accession>
<keyword evidence="12 15" id="KW-0378">Hydrolase</keyword>
<dbReference type="GO" id="GO:0010468">
    <property type="term" value="P:regulation of gene expression"/>
    <property type="evidence" value="ECO:0007669"/>
    <property type="project" value="TreeGrafter"/>
</dbReference>
<keyword evidence="5 15" id="KW-0963">Cytoplasm</keyword>
<feature type="binding site" evidence="15">
    <location>
        <position position="55"/>
    </location>
    <ligand>
        <name>Mg(2+)</name>
        <dbReference type="ChEBI" id="CHEBI:18420"/>
    </ligand>
</feature>
<dbReference type="EMBL" id="FPJA01000009">
    <property type="protein sequence ID" value="SFW51845.1"/>
    <property type="molecule type" value="Genomic_DNA"/>
</dbReference>
<feature type="region of interest" description="Disordered" evidence="16">
    <location>
        <begin position="215"/>
        <end position="240"/>
    </location>
</feature>
<evidence type="ECO:0000256" key="1">
    <source>
        <dbReference type="ARBA" id="ARBA00000109"/>
    </source>
</evidence>
<dbReference type="InterPro" id="IPR011907">
    <property type="entry name" value="RNase_III"/>
</dbReference>
<dbReference type="SUPFAM" id="SSF54768">
    <property type="entry name" value="dsRNA-binding domain-like"/>
    <property type="match status" value="1"/>
</dbReference>
<dbReference type="Proteomes" id="UP000183469">
    <property type="component" value="Unassembled WGS sequence"/>
</dbReference>
<dbReference type="Proteomes" id="UP000182958">
    <property type="component" value="Unassembled WGS sequence"/>
</dbReference>
<evidence type="ECO:0000313" key="21">
    <source>
        <dbReference type="EMBL" id="SFW51845.1"/>
    </source>
</evidence>
<dbReference type="SMART" id="SM00358">
    <property type="entry name" value="DSRM"/>
    <property type="match status" value="1"/>
</dbReference>
<dbReference type="PROSITE" id="PS50142">
    <property type="entry name" value="RNASE_3_2"/>
    <property type="match status" value="1"/>
</dbReference>
<evidence type="ECO:0000313" key="19">
    <source>
        <dbReference type="EMBL" id="MBE6085943.1"/>
    </source>
</evidence>
<feature type="domain" description="DRBM" evidence="17">
    <location>
        <begin position="169"/>
        <end position="238"/>
    </location>
</feature>
<protein>
    <recommendedName>
        <fullName evidence="15">Ribonuclease 3</fullName>
        <ecNumber evidence="15">3.1.26.3</ecNumber>
    </recommendedName>
    <alternativeName>
        <fullName evidence="15">Ribonuclease III</fullName>
        <shortName evidence="15">RNase III</shortName>
    </alternativeName>
</protein>
<keyword evidence="7 15" id="KW-0507">mRNA processing</keyword>
<reference evidence="22" key="2">
    <citation type="submission" date="2016-11" db="EMBL/GenBank/DDBJ databases">
        <authorList>
            <person name="Varghese N."/>
            <person name="Submissions S."/>
        </authorList>
    </citation>
    <scope>NUCLEOTIDE SEQUENCE [LARGE SCALE GENOMIC DNA]</scope>
    <source>
        <strain evidence="22">C3</strain>
    </source>
</reference>
<dbReference type="RefSeq" id="WP_026761280.1">
    <property type="nucleotide sequence ID" value="NZ_FNQG01000005.1"/>
</dbReference>
<evidence type="ECO:0000256" key="12">
    <source>
        <dbReference type="ARBA" id="ARBA00022801"/>
    </source>
</evidence>
<dbReference type="OrthoDB" id="9805026at2"/>
<dbReference type="Pfam" id="PF14622">
    <property type="entry name" value="Ribonucleas_3_3"/>
    <property type="match status" value="1"/>
</dbReference>
<dbReference type="GO" id="GO:0008033">
    <property type="term" value="P:tRNA processing"/>
    <property type="evidence" value="ECO:0007669"/>
    <property type="project" value="UniProtKB-KW"/>
</dbReference>
<evidence type="ECO:0000313" key="23">
    <source>
        <dbReference type="Proteomes" id="UP000183469"/>
    </source>
</evidence>
<keyword evidence="15" id="KW-0699">rRNA-binding</keyword>
<comment type="function">
    <text evidence="15">Digests double-stranded RNA. Involved in the processing of primary rRNA transcript to yield the immediate precursors to the large and small rRNAs (23S and 16S). Processes some mRNAs, and tRNAs when they are encoded in the rRNA operon. Processes pre-crRNA and tracrRNA of type II CRISPR loci if present in the organism.</text>
</comment>
<dbReference type="GO" id="GO:0006397">
    <property type="term" value="P:mRNA processing"/>
    <property type="evidence" value="ECO:0007669"/>
    <property type="project" value="UniProtKB-UniRule"/>
</dbReference>
<evidence type="ECO:0000313" key="22">
    <source>
        <dbReference type="Proteomes" id="UP000182958"/>
    </source>
</evidence>
<dbReference type="PANTHER" id="PTHR11207:SF0">
    <property type="entry name" value="RIBONUCLEASE 3"/>
    <property type="match status" value="1"/>
</dbReference>
<evidence type="ECO:0000256" key="13">
    <source>
        <dbReference type="ARBA" id="ARBA00022842"/>
    </source>
</evidence>
<feature type="active site" evidence="15">
    <location>
        <position position="131"/>
    </location>
</feature>
<comment type="similarity">
    <text evidence="3">Belongs to the ribonuclease III family.</text>
</comment>
<dbReference type="FunFam" id="3.30.160.20:FF:000003">
    <property type="entry name" value="Ribonuclease 3"/>
    <property type="match status" value="1"/>
</dbReference>
<comment type="cofactor">
    <cofactor evidence="15">
        <name>Mg(2+)</name>
        <dbReference type="ChEBI" id="CHEBI:18420"/>
    </cofactor>
</comment>
<dbReference type="AlphaFoldDB" id="A0A1K1PWE6"/>
<keyword evidence="9 15" id="KW-0540">Nuclease</keyword>
<keyword evidence="10 15" id="KW-0479">Metal-binding</keyword>
<dbReference type="PROSITE" id="PS50137">
    <property type="entry name" value="DS_RBD"/>
    <property type="match status" value="1"/>
</dbReference>
<dbReference type="GO" id="GO:0005737">
    <property type="term" value="C:cytoplasm"/>
    <property type="evidence" value="ECO:0007669"/>
    <property type="project" value="UniProtKB-SubCell"/>
</dbReference>
<dbReference type="SMART" id="SM00535">
    <property type="entry name" value="RIBOc"/>
    <property type="match status" value="1"/>
</dbReference>
<dbReference type="GO" id="GO:0042802">
    <property type="term" value="F:identical protein binding"/>
    <property type="evidence" value="ECO:0007669"/>
    <property type="project" value="UniProtKB-ARBA"/>
</dbReference>